<dbReference type="InterPro" id="IPR010994">
    <property type="entry name" value="RuvA_2-like"/>
</dbReference>
<dbReference type="RefSeq" id="YP_009207573.1">
    <property type="nucleotide sequence ID" value="NC_028895.1"/>
</dbReference>
<organism evidence="2 3">
    <name type="scientific">Vibrio phage phi 3</name>
    <dbReference type="NCBI Taxonomy" id="1589298"/>
    <lineage>
        <taxon>Viruses</taxon>
        <taxon>Duplodnaviria</taxon>
        <taxon>Heunggongvirae</taxon>
        <taxon>Uroviricota</taxon>
        <taxon>Caudoviricetes</taxon>
        <taxon>Demerecviridae</taxon>
        <taxon>Ermolyevavirinae</taxon>
        <taxon>Jesfedecavirus</taxon>
        <taxon>Jesfedecavirus phi3</taxon>
    </lineage>
</organism>
<name>A0A0B5HEA3_9CAUD</name>
<dbReference type="Gene3D" id="3.40.50.10190">
    <property type="entry name" value="BRCT domain"/>
    <property type="match status" value="1"/>
</dbReference>
<dbReference type="OrthoDB" id="12559at10239"/>
<dbReference type="Proteomes" id="UP000031804">
    <property type="component" value="Segment"/>
</dbReference>
<dbReference type="EMBL" id="KP280063">
    <property type="protein sequence ID" value="AJF40875.1"/>
    <property type="molecule type" value="Genomic_DNA"/>
</dbReference>
<accession>A0A0B5HEA3</accession>
<evidence type="ECO:0000313" key="2">
    <source>
        <dbReference type="EMBL" id="AJF40875.1"/>
    </source>
</evidence>
<gene>
    <name evidence="2" type="ORF">SBVP3_00108</name>
</gene>
<dbReference type="SUPFAM" id="SSF52113">
    <property type="entry name" value="BRCT domain"/>
    <property type="match status" value="1"/>
</dbReference>
<evidence type="ECO:0000313" key="3">
    <source>
        <dbReference type="Proteomes" id="UP000031804"/>
    </source>
</evidence>
<dbReference type="InterPro" id="IPR001357">
    <property type="entry name" value="BRCT_dom"/>
</dbReference>
<evidence type="ECO:0000259" key="1">
    <source>
        <dbReference type="Pfam" id="PF00533"/>
    </source>
</evidence>
<dbReference type="GO" id="GO:0016874">
    <property type="term" value="F:ligase activity"/>
    <property type="evidence" value="ECO:0007669"/>
    <property type="project" value="UniProtKB-KW"/>
</dbReference>
<keyword evidence="2" id="KW-0436">Ligase</keyword>
<dbReference type="GeneID" id="26634086"/>
<reference evidence="2 3" key="1">
    <citation type="submission" date="2014-12" db="EMBL/GenBank/DDBJ databases">
        <title>Complete genome sequences of three Vibrio cholerae specific bacteriophages.</title>
        <authorList>
            <person name="Bhandare S.G."/>
            <person name="Warry A."/>
            <person name="Emes R.D."/>
            <person name="Hooton S.P.T."/>
            <person name="Barrow P.A."/>
            <person name="Atterbury R.J."/>
        </authorList>
    </citation>
    <scope>NUCLEOTIDE SEQUENCE [LARGE SCALE GENOMIC DNA]</scope>
</reference>
<dbReference type="SUPFAM" id="SSF47781">
    <property type="entry name" value="RuvA domain 2-like"/>
    <property type="match status" value="1"/>
</dbReference>
<dbReference type="KEGG" id="vg:26634086"/>
<proteinExistence type="predicted"/>
<keyword evidence="3" id="KW-1185">Reference proteome</keyword>
<feature type="domain" description="BRCT" evidence="1">
    <location>
        <begin position="190"/>
        <end position="258"/>
    </location>
</feature>
<dbReference type="Pfam" id="PF00533">
    <property type="entry name" value="BRCT"/>
    <property type="match status" value="1"/>
</dbReference>
<dbReference type="InterPro" id="IPR036420">
    <property type="entry name" value="BRCT_dom_sf"/>
</dbReference>
<sequence length="263" mass="28409">MKLIQIPTECPSCQSKLDKVNGQLFCRNTSCPAQSSKLVENFCKKNKIKGFGEKTVAKLGLSSIPELLNLTEHTLIDTLGEKVGSKLFLEVQSIKNLTFAQVLGSLGINLIGTVAAEKVAVICGDFTEITPQNLATAGLGEKATQSLTSWVNSLDGQGTTEAFSSFMVFEANTTGSRSEEFAVNYEPVDICITGSLLDFKSRSEAAAYLKQFGITVKDSVTKTVKYLVCEDEKKTSSSSYKKAQAAGIPILSIKNLLERLNNV</sequence>
<protein>
    <submittedName>
        <fullName evidence="2">NAD-dependent DNA ligase subunit B</fullName>
    </submittedName>
</protein>